<evidence type="ECO:0000259" key="7">
    <source>
        <dbReference type="Pfam" id="PF15624"/>
    </source>
</evidence>
<dbReference type="PANTHER" id="PTHR16684:SF11">
    <property type="entry name" value="CENTROMERE PROTEIN C"/>
    <property type="match status" value="1"/>
</dbReference>
<evidence type="ECO:0000256" key="5">
    <source>
        <dbReference type="SAM" id="MobiDB-lite"/>
    </source>
</evidence>
<evidence type="ECO:0000313" key="9">
    <source>
        <dbReference type="Proteomes" id="UP001140074"/>
    </source>
</evidence>
<dbReference type="PANTHER" id="PTHR16684">
    <property type="entry name" value="CENTROMERE PROTEIN C"/>
    <property type="match status" value="1"/>
</dbReference>
<gene>
    <name evidence="8" type="primary">MIF2</name>
    <name evidence="8" type="ORF">GGH94_006165</name>
</gene>
<dbReference type="InterPro" id="IPR014710">
    <property type="entry name" value="RmlC-like_jellyroll"/>
</dbReference>
<dbReference type="Pfam" id="PF15624">
    <property type="entry name" value="Mif2_N"/>
    <property type="match status" value="1"/>
</dbReference>
<dbReference type="Pfam" id="PF11699">
    <property type="entry name" value="CENP-C_C"/>
    <property type="match status" value="1"/>
</dbReference>
<evidence type="ECO:0000256" key="1">
    <source>
        <dbReference type="ARBA" id="ARBA00004123"/>
    </source>
</evidence>
<evidence type="ECO:0000256" key="4">
    <source>
        <dbReference type="ARBA" id="ARBA00023242"/>
    </source>
</evidence>
<feature type="compositionally biased region" description="Basic residues" evidence="5">
    <location>
        <begin position="322"/>
        <end position="335"/>
    </location>
</feature>
<name>A0A9W8M362_9FUNG</name>
<keyword evidence="9" id="KW-1185">Reference proteome</keyword>
<dbReference type="AlphaFoldDB" id="A0A9W8M362"/>
<feature type="compositionally biased region" description="Polar residues" evidence="5">
    <location>
        <begin position="183"/>
        <end position="197"/>
    </location>
</feature>
<feature type="domain" description="Mif2 N-terminal" evidence="7">
    <location>
        <begin position="19"/>
        <end position="61"/>
    </location>
</feature>
<comment type="caution">
    <text evidence="8">The sequence shown here is derived from an EMBL/GenBank/DDBJ whole genome shotgun (WGS) entry which is preliminary data.</text>
</comment>
<comment type="subcellular location">
    <subcellularLocation>
        <location evidence="1">Nucleus</location>
    </subcellularLocation>
</comment>
<dbReference type="GO" id="GO:0000776">
    <property type="term" value="C:kinetochore"/>
    <property type="evidence" value="ECO:0007669"/>
    <property type="project" value="InterPro"/>
</dbReference>
<feature type="compositionally biased region" description="Acidic residues" evidence="5">
    <location>
        <begin position="296"/>
        <end position="312"/>
    </location>
</feature>
<dbReference type="EMBL" id="JANBUY010000403">
    <property type="protein sequence ID" value="KAJ2859332.1"/>
    <property type="molecule type" value="Genomic_DNA"/>
</dbReference>
<feature type="region of interest" description="Disordered" evidence="5">
    <location>
        <begin position="155"/>
        <end position="237"/>
    </location>
</feature>
<dbReference type="GO" id="GO:0051455">
    <property type="term" value="P:spindle attachment to meiosis I kinetochore"/>
    <property type="evidence" value="ECO:0007669"/>
    <property type="project" value="TreeGrafter"/>
</dbReference>
<dbReference type="GO" id="GO:0019237">
    <property type="term" value="F:centromeric DNA binding"/>
    <property type="evidence" value="ECO:0007669"/>
    <property type="project" value="InterPro"/>
</dbReference>
<reference evidence="8" key="1">
    <citation type="submission" date="2022-07" db="EMBL/GenBank/DDBJ databases">
        <title>Phylogenomic reconstructions and comparative analyses of Kickxellomycotina fungi.</title>
        <authorList>
            <person name="Reynolds N.K."/>
            <person name="Stajich J.E."/>
            <person name="Barry K."/>
            <person name="Grigoriev I.V."/>
            <person name="Crous P."/>
            <person name="Smith M.E."/>
        </authorList>
    </citation>
    <scope>NUCLEOTIDE SEQUENCE</scope>
    <source>
        <strain evidence="8">RSA 476</strain>
    </source>
</reference>
<keyword evidence="3" id="KW-0238">DNA-binding</keyword>
<dbReference type="Gene3D" id="2.60.120.10">
    <property type="entry name" value="Jelly Rolls"/>
    <property type="match status" value="1"/>
</dbReference>
<evidence type="ECO:0000313" key="8">
    <source>
        <dbReference type="EMBL" id="KAJ2859332.1"/>
    </source>
</evidence>
<dbReference type="SUPFAM" id="SSF51182">
    <property type="entry name" value="RmlC-like cupins"/>
    <property type="match status" value="1"/>
</dbReference>
<evidence type="ECO:0000256" key="2">
    <source>
        <dbReference type="ARBA" id="ARBA00010291"/>
    </source>
</evidence>
<dbReference type="InterPro" id="IPR028386">
    <property type="entry name" value="CENP-C/Mif2/cnp3"/>
</dbReference>
<keyword evidence="4" id="KW-0539">Nucleus</keyword>
<comment type="similarity">
    <text evidence="2">Belongs to the CENP-C/MIF2 family.</text>
</comment>
<evidence type="ECO:0000256" key="3">
    <source>
        <dbReference type="ARBA" id="ARBA00023125"/>
    </source>
</evidence>
<feature type="region of interest" description="Disordered" evidence="5">
    <location>
        <begin position="393"/>
        <end position="412"/>
    </location>
</feature>
<feature type="region of interest" description="Disordered" evidence="5">
    <location>
        <begin position="279"/>
        <end position="356"/>
    </location>
</feature>
<dbReference type="InterPro" id="IPR025974">
    <property type="entry name" value="Mif2/CENP-C_cupin"/>
</dbReference>
<feature type="compositionally biased region" description="Basic and acidic residues" evidence="5">
    <location>
        <begin position="207"/>
        <end position="228"/>
    </location>
</feature>
<protein>
    <submittedName>
        <fullName evidence="8">Mitotic fidelity of chromosome transmission-protein</fullName>
    </submittedName>
</protein>
<dbReference type="InterPro" id="IPR028929">
    <property type="entry name" value="Mif2_N"/>
</dbReference>
<dbReference type="InterPro" id="IPR011051">
    <property type="entry name" value="RmlC_Cupin_sf"/>
</dbReference>
<dbReference type="GO" id="GO:0051382">
    <property type="term" value="P:kinetochore assembly"/>
    <property type="evidence" value="ECO:0007669"/>
    <property type="project" value="InterPro"/>
</dbReference>
<proteinExistence type="inferred from homology"/>
<accession>A0A9W8M362</accession>
<dbReference type="GO" id="GO:0051315">
    <property type="term" value="P:attachment of mitotic spindle microtubules to kinetochore"/>
    <property type="evidence" value="ECO:0007669"/>
    <property type="project" value="TreeGrafter"/>
</dbReference>
<feature type="domain" description="Mif2/CENP-C cupin" evidence="6">
    <location>
        <begin position="537"/>
        <end position="609"/>
    </location>
</feature>
<organism evidence="8 9">
    <name type="scientific">Coemansia aciculifera</name>
    <dbReference type="NCBI Taxonomy" id="417176"/>
    <lineage>
        <taxon>Eukaryota</taxon>
        <taxon>Fungi</taxon>
        <taxon>Fungi incertae sedis</taxon>
        <taxon>Zoopagomycota</taxon>
        <taxon>Kickxellomycotina</taxon>
        <taxon>Kickxellomycetes</taxon>
        <taxon>Kickxellales</taxon>
        <taxon>Kickxellaceae</taxon>
        <taxon>Coemansia</taxon>
    </lineage>
</organism>
<evidence type="ECO:0000259" key="6">
    <source>
        <dbReference type="Pfam" id="PF11699"/>
    </source>
</evidence>
<dbReference type="Proteomes" id="UP001140074">
    <property type="component" value="Unassembled WGS sequence"/>
</dbReference>
<dbReference type="GO" id="GO:0005634">
    <property type="term" value="C:nucleus"/>
    <property type="evidence" value="ECO:0007669"/>
    <property type="project" value="UniProtKB-SubCell"/>
</dbReference>
<sequence>MSNRAARRAKSPAIRNKFNDIGITGRKTGVRVAGNVRVDEDGLENVDEFYQKTSPAQERGEGQVRSKPATLHKLLSPTPIRSTSNYGTLMGALDIPVENPQAAVNAALEEIEDEAIASPIQARAARLQFGSAGMELDTPTKPKATGMRAGNRRATLAPARQNMAAEPSWVRSPKKGRRVTMAFSAQQSQNGRSTPQHTEADESAPVADDKVDSVEEASDHASFTHDTEDGADDADDGFVPVAETADAVEDDGGPANVIEEADYIDDNIVEPADNEGIAEELEFDTGSPTDMRIGEDDTIPDSQEEDNGEEVPEPVKSPAKVPAKRASKAPAKKASTKGAPAEQDDEVGIRRSSRASVQPLAYWRNEHIEYEYESGPVQGVAVPKMKNIVRVRQTAEEKNNAKKRRVKRSASALPSLRGIKASEIDLDDRGRFYYYDDENYGFPVKGDSAGKYGPKVPKDKTKGANKRTLEKFDDDDDVVVDERPQLVIDFDGKSERPMEVALSRQSIEWSDIDTRGEKYKMGSGLFYEQPDGNVHSSSGVLSLAVGGKKPVRNSMKRNLFYLVTSGQVEVELHGSKFTVGVLGQFLVPAFNSYSITNVGTHPAQMYYVHISVPEAEEVEESDSDTS</sequence>